<dbReference type="Proteomes" id="UP000290204">
    <property type="component" value="Unassembled WGS sequence"/>
</dbReference>
<dbReference type="InterPro" id="IPR026444">
    <property type="entry name" value="Secre_tail"/>
</dbReference>
<organism evidence="2 3">
    <name type="scientific">Lacibacter luteus</name>
    <dbReference type="NCBI Taxonomy" id="2508719"/>
    <lineage>
        <taxon>Bacteria</taxon>
        <taxon>Pseudomonadati</taxon>
        <taxon>Bacteroidota</taxon>
        <taxon>Chitinophagia</taxon>
        <taxon>Chitinophagales</taxon>
        <taxon>Chitinophagaceae</taxon>
        <taxon>Lacibacter</taxon>
    </lineage>
</organism>
<dbReference type="AlphaFoldDB" id="A0A4Q1CN89"/>
<sequence>MKPTALIILFLLSTILMYGQRKTAIGNSGQGWSVASNWSPAAVPQSGDTVVIPLGVVMSVKTNVYSTAPDLVILVYGTLNFLSGGKINLGTNSTITVYMGGFLTSTGSPSEIISIGGVTKFKGNVDGTIIGPARATSSSSVSPSGFSASILPVKFESFIVRLSPQKHAVVSWTVSAESDIAEYVVEKSSDARNWQRYSSVDAKNNSSASYTYSVTDTQLSLGKTYYRVIGRSVTDTYYYTSIEQVEDKSTQALSIYPNPVSTVAKIRTQTTLADGVLSVNLYNLYGANVLSQQYKAGTGYIELNIQQLPKGSYTLVLCTEKGARYNHQMIIR</sequence>
<feature type="domain" description="Secretion system C-terminal sorting" evidence="1">
    <location>
        <begin position="255"/>
        <end position="330"/>
    </location>
</feature>
<dbReference type="OrthoDB" id="667061at2"/>
<evidence type="ECO:0000313" key="2">
    <source>
        <dbReference type="EMBL" id="RXK62578.1"/>
    </source>
</evidence>
<name>A0A4Q1CN89_9BACT</name>
<dbReference type="NCBIfam" id="TIGR04183">
    <property type="entry name" value="Por_Secre_tail"/>
    <property type="match status" value="1"/>
</dbReference>
<comment type="caution">
    <text evidence="2">The sequence shown here is derived from an EMBL/GenBank/DDBJ whole genome shotgun (WGS) entry which is preliminary data.</text>
</comment>
<reference evidence="2 3" key="1">
    <citation type="submission" date="2019-01" db="EMBL/GenBank/DDBJ databases">
        <title>Lacibacter sp. strain TTM-7.</title>
        <authorList>
            <person name="Chen W.-M."/>
        </authorList>
    </citation>
    <scope>NUCLEOTIDE SEQUENCE [LARGE SCALE GENOMIC DNA]</scope>
    <source>
        <strain evidence="2 3">TTM-7</strain>
    </source>
</reference>
<keyword evidence="3" id="KW-1185">Reference proteome</keyword>
<evidence type="ECO:0000313" key="3">
    <source>
        <dbReference type="Proteomes" id="UP000290204"/>
    </source>
</evidence>
<accession>A0A4Q1CN89</accession>
<dbReference type="Pfam" id="PF18962">
    <property type="entry name" value="Por_Secre_tail"/>
    <property type="match status" value="1"/>
</dbReference>
<dbReference type="RefSeq" id="WP_129129949.1">
    <property type="nucleotide sequence ID" value="NZ_SDHW01000001.1"/>
</dbReference>
<proteinExistence type="predicted"/>
<evidence type="ECO:0000259" key="1">
    <source>
        <dbReference type="Pfam" id="PF18962"/>
    </source>
</evidence>
<gene>
    <name evidence="2" type="ORF">ESA94_06155</name>
</gene>
<protein>
    <submittedName>
        <fullName evidence="2">T9SS type A sorting domain-containing protein</fullName>
    </submittedName>
</protein>
<dbReference type="EMBL" id="SDHW01000001">
    <property type="protein sequence ID" value="RXK62578.1"/>
    <property type="molecule type" value="Genomic_DNA"/>
</dbReference>